<keyword evidence="2" id="KW-0808">Transferase</keyword>
<dbReference type="Proteomes" id="UP000825701">
    <property type="component" value="Chromosome"/>
</dbReference>
<evidence type="ECO:0000313" key="4">
    <source>
        <dbReference type="EMBL" id="QZO02547.1"/>
    </source>
</evidence>
<dbReference type="InterPro" id="IPR001296">
    <property type="entry name" value="Glyco_trans_1"/>
</dbReference>
<dbReference type="Pfam" id="PF00534">
    <property type="entry name" value="Glycos_transf_1"/>
    <property type="match status" value="1"/>
</dbReference>
<sequence>MWSRPGPRFSSAFRTLASTSPGRARPRRELEAAIRRLGAEGRIRLHGHVAHDALMALYRDCDVVALPTLWSEPFGRVPLEAAAAGRPVVAYASGGLTETIVDGVTGRLVARGDRAAFVAALAGLAADGEARARMGAAGRERVVEAYAPARLAQTLATVWDEILNAGEPSAGLRRASAGGR</sequence>
<organism evidence="4 5">
    <name type="scientific">Chenggangzhangella methanolivorans</name>
    <dbReference type="NCBI Taxonomy" id="1437009"/>
    <lineage>
        <taxon>Bacteria</taxon>
        <taxon>Pseudomonadati</taxon>
        <taxon>Pseudomonadota</taxon>
        <taxon>Alphaproteobacteria</taxon>
        <taxon>Hyphomicrobiales</taxon>
        <taxon>Methylopilaceae</taxon>
        <taxon>Chenggangzhangella</taxon>
    </lineage>
</organism>
<proteinExistence type="predicted"/>
<dbReference type="AlphaFoldDB" id="A0A9E6RDQ9"/>
<evidence type="ECO:0000259" key="3">
    <source>
        <dbReference type="Pfam" id="PF00534"/>
    </source>
</evidence>
<keyword evidence="5" id="KW-1185">Reference proteome</keyword>
<keyword evidence="1" id="KW-0328">Glycosyltransferase</keyword>
<accession>A0A9E6RDQ9</accession>
<name>A0A9E6RDQ9_9HYPH</name>
<dbReference type="EMBL" id="CP081869">
    <property type="protein sequence ID" value="QZO02547.1"/>
    <property type="molecule type" value="Genomic_DNA"/>
</dbReference>
<evidence type="ECO:0000256" key="1">
    <source>
        <dbReference type="ARBA" id="ARBA00022676"/>
    </source>
</evidence>
<dbReference type="GO" id="GO:0016757">
    <property type="term" value="F:glycosyltransferase activity"/>
    <property type="evidence" value="ECO:0007669"/>
    <property type="project" value="UniProtKB-KW"/>
</dbReference>
<dbReference type="RefSeq" id="WP_315855253.1">
    <property type="nucleotide sequence ID" value="NZ_CP081869.1"/>
</dbReference>
<gene>
    <name evidence="4" type="ORF">K6K41_27400</name>
</gene>
<dbReference type="Gene3D" id="3.40.50.2000">
    <property type="entry name" value="Glycogen Phosphorylase B"/>
    <property type="match status" value="1"/>
</dbReference>
<dbReference type="SUPFAM" id="SSF53756">
    <property type="entry name" value="UDP-Glycosyltransferase/glycogen phosphorylase"/>
    <property type="match status" value="1"/>
</dbReference>
<evidence type="ECO:0000256" key="2">
    <source>
        <dbReference type="ARBA" id="ARBA00022679"/>
    </source>
</evidence>
<dbReference type="PANTHER" id="PTHR12526">
    <property type="entry name" value="GLYCOSYLTRANSFERASE"/>
    <property type="match status" value="1"/>
</dbReference>
<dbReference type="KEGG" id="cmet:K6K41_27400"/>
<reference evidence="4" key="1">
    <citation type="submission" date="2021-08" db="EMBL/GenBank/DDBJ databases">
        <authorList>
            <person name="Zhang H."/>
            <person name="Xu M."/>
            <person name="Yu Z."/>
            <person name="Yang L."/>
            <person name="Cai Y."/>
        </authorList>
    </citation>
    <scope>NUCLEOTIDE SEQUENCE</scope>
    <source>
        <strain evidence="4">CHL1</strain>
    </source>
</reference>
<evidence type="ECO:0000313" key="5">
    <source>
        <dbReference type="Proteomes" id="UP000825701"/>
    </source>
</evidence>
<protein>
    <submittedName>
        <fullName evidence="4">Glycosyltransferase</fullName>
    </submittedName>
</protein>
<feature type="domain" description="Glycosyl transferase family 1" evidence="3">
    <location>
        <begin position="28"/>
        <end position="141"/>
    </location>
</feature>
<dbReference type="PANTHER" id="PTHR12526:SF510">
    <property type="entry name" value="D-INOSITOL 3-PHOSPHATE GLYCOSYLTRANSFERASE"/>
    <property type="match status" value="1"/>
</dbReference>